<dbReference type="InterPro" id="IPR036249">
    <property type="entry name" value="Thioredoxin-like_sf"/>
</dbReference>
<dbReference type="SUPFAM" id="SSF47616">
    <property type="entry name" value="GST C-terminal domain-like"/>
    <property type="match status" value="1"/>
</dbReference>
<dbReference type="InterPro" id="IPR040079">
    <property type="entry name" value="Glutathione_S-Trfase"/>
</dbReference>
<proteinExistence type="inferred from homology"/>
<sequence>MPQKDKITLFWLPHTRAQRIVWLLEELGLEYNLHMEESVQSVRAPESYKKYFPLGKVPIVHIEKPDGTVKKFGESGFIVQYLVEHYDTTGKFKPTTEDDKELVDYFNHYSEGTIQPLLVGLLVNNVAGKSMPFPVSVLVKTVVGKIDQGYYQPELEKNVEYLNDFLKAQHSKGRKWFVGDKISAADIMLSFPIQSVITTDYGATVKPIKETYPDVYQYFQDITSEPAWVRAAEKVKNYDQVVINGKL</sequence>
<dbReference type="EMBL" id="JABWAB010000004">
    <property type="protein sequence ID" value="KAF6052462.1"/>
    <property type="molecule type" value="Genomic_DNA"/>
</dbReference>
<dbReference type="Pfam" id="PF02798">
    <property type="entry name" value="GST_N"/>
    <property type="match status" value="1"/>
</dbReference>
<evidence type="ECO:0000256" key="2">
    <source>
        <dbReference type="RuleBase" id="RU003494"/>
    </source>
</evidence>
<dbReference type="PANTHER" id="PTHR44051">
    <property type="entry name" value="GLUTATHIONE S-TRANSFERASE-RELATED"/>
    <property type="match status" value="1"/>
</dbReference>
<dbReference type="InterPro" id="IPR010987">
    <property type="entry name" value="Glutathione-S-Trfase_C-like"/>
</dbReference>
<evidence type="ECO:0000313" key="5">
    <source>
        <dbReference type="EMBL" id="KAF6052462.1"/>
    </source>
</evidence>
<dbReference type="InterPro" id="IPR036282">
    <property type="entry name" value="Glutathione-S-Trfase_C_sf"/>
</dbReference>
<organism evidence="5 6">
    <name type="scientific">Candida parapsilosis</name>
    <name type="common">Yeast</name>
    <dbReference type="NCBI Taxonomy" id="5480"/>
    <lineage>
        <taxon>Eukaryota</taxon>
        <taxon>Fungi</taxon>
        <taxon>Dikarya</taxon>
        <taxon>Ascomycota</taxon>
        <taxon>Saccharomycotina</taxon>
        <taxon>Pichiomycetes</taxon>
        <taxon>Debaryomycetaceae</taxon>
        <taxon>Candida/Lodderomyces clade</taxon>
        <taxon>Candida</taxon>
    </lineage>
</organism>
<evidence type="ECO:0000259" key="4">
    <source>
        <dbReference type="PROSITE" id="PS50405"/>
    </source>
</evidence>
<comment type="caution">
    <text evidence="5">The sequence shown here is derived from an EMBL/GenBank/DDBJ whole genome shotgun (WGS) entry which is preliminary data.</text>
</comment>
<dbReference type="Gene3D" id="3.40.30.10">
    <property type="entry name" value="Glutaredoxin"/>
    <property type="match status" value="1"/>
</dbReference>
<evidence type="ECO:0000259" key="3">
    <source>
        <dbReference type="PROSITE" id="PS50404"/>
    </source>
</evidence>
<dbReference type="InterPro" id="IPR004046">
    <property type="entry name" value="GST_C"/>
</dbReference>
<protein>
    <submittedName>
        <fullName evidence="5">Glutathione S-transferase, C-terminal domain family protein</fullName>
    </submittedName>
</protein>
<gene>
    <name evidence="5" type="ORF">FOB60_002718</name>
</gene>
<dbReference type="Gene3D" id="1.20.1050.10">
    <property type="match status" value="1"/>
</dbReference>
<dbReference type="CDD" id="cd03046">
    <property type="entry name" value="GST_N_GTT1_like"/>
    <property type="match status" value="1"/>
</dbReference>
<dbReference type="PROSITE" id="PS50404">
    <property type="entry name" value="GST_NTER"/>
    <property type="match status" value="1"/>
</dbReference>
<accession>A0A8X7NJU6</accession>
<reference evidence="5" key="1">
    <citation type="submission" date="2020-03" db="EMBL/GenBank/DDBJ databases">
        <title>FDA dAtabase for Regulatory Grade micrObial Sequences (FDA-ARGOS): Supporting development and validation of Infectious Disease Dx tests.</title>
        <authorList>
            <person name="Campos J."/>
            <person name="Goldberg B."/>
            <person name="Tallon L."/>
            <person name="Sadzewicz L."/>
            <person name="Vavikolanu K."/>
            <person name="Mehta A."/>
            <person name="Aluvathingal J."/>
            <person name="Nadendla S."/>
            <person name="Nandy P."/>
            <person name="Geyer C."/>
            <person name="Yan Y."/>
            <person name="Sichtig H."/>
        </authorList>
    </citation>
    <scope>NUCLEOTIDE SEQUENCE [LARGE SCALE GENOMIC DNA]</scope>
    <source>
        <strain evidence="5">FDAARGOS_652</strain>
    </source>
</reference>
<dbReference type="OrthoDB" id="2098326at2759"/>
<evidence type="ECO:0000256" key="1">
    <source>
        <dbReference type="ARBA" id="ARBA00007409"/>
    </source>
</evidence>
<feature type="domain" description="GST C-terminal" evidence="4">
    <location>
        <begin position="96"/>
        <end position="241"/>
    </location>
</feature>
<dbReference type="SFLD" id="SFLDS00019">
    <property type="entry name" value="Glutathione_Transferase_(cytos"/>
    <property type="match status" value="1"/>
</dbReference>
<name>A0A8X7NJU6_CANPA</name>
<comment type="similarity">
    <text evidence="1 2">Belongs to the GST superfamily.</text>
</comment>
<dbReference type="Pfam" id="PF00043">
    <property type="entry name" value="GST_C"/>
    <property type="match status" value="1"/>
</dbReference>
<dbReference type="InterPro" id="IPR004045">
    <property type="entry name" value="Glutathione_S-Trfase_N"/>
</dbReference>
<dbReference type="PROSITE" id="PS50405">
    <property type="entry name" value="GST_CTER"/>
    <property type="match status" value="1"/>
</dbReference>
<dbReference type="Proteomes" id="UP000590412">
    <property type="component" value="Unassembled WGS sequence"/>
</dbReference>
<dbReference type="PANTHER" id="PTHR44051:SF9">
    <property type="entry name" value="GLUTATHIONE S-TRANSFERASE 1"/>
    <property type="match status" value="1"/>
</dbReference>
<feature type="domain" description="GST N-terminal" evidence="3">
    <location>
        <begin position="4"/>
        <end position="90"/>
    </location>
</feature>
<dbReference type="SUPFAM" id="SSF52833">
    <property type="entry name" value="Thioredoxin-like"/>
    <property type="match status" value="1"/>
</dbReference>
<evidence type="ECO:0000313" key="6">
    <source>
        <dbReference type="Proteomes" id="UP000590412"/>
    </source>
</evidence>
<dbReference type="SFLD" id="SFLDG00358">
    <property type="entry name" value="Main_(cytGST)"/>
    <property type="match status" value="1"/>
</dbReference>
<dbReference type="AlphaFoldDB" id="A0A8X7NJU6"/>